<reference evidence="3 4" key="1">
    <citation type="submission" date="2017-04" db="EMBL/GenBank/DDBJ databases">
        <authorList>
            <person name="Afonso C.L."/>
            <person name="Miller P.J."/>
            <person name="Scott M.A."/>
            <person name="Spackman E."/>
            <person name="Goraichik I."/>
            <person name="Dimitrov K.M."/>
            <person name="Suarez D.L."/>
            <person name="Swayne D.E."/>
        </authorList>
    </citation>
    <scope>NUCLEOTIDE SEQUENCE [LARGE SCALE GENOMIC DNA]</scope>
    <source>
        <strain evidence="3 4">DSM 22418</strain>
    </source>
</reference>
<protein>
    <submittedName>
        <fullName evidence="3">Nucleotide-binding universal stress protein, UspA family</fullName>
    </submittedName>
</protein>
<dbReference type="PANTHER" id="PTHR46268">
    <property type="entry name" value="STRESS RESPONSE PROTEIN NHAX"/>
    <property type="match status" value="1"/>
</dbReference>
<name>A0A1X7IZJ9_9SPHI</name>
<dbReference type="AlphaFoldDB" id="A0A1X7IZJ9"/>
<dbReference type="Pfam" id="PF00582">
    <property type="entry name" value="Usp"/>
    <property type="match status" value="1"/>
</dbReference>
<dbReference type="SUPFAM" id="SSF52402">
    <property type="entry name" value="Adenine nucleotide alpha hydrolases-like"/>
    <property type="match status" value="2"/>
</dbReference>
<sequence>MRKILVPVDFSEYSQVAVEYACQIIESNPEHHELDLAHVFTMRSNMFVNREVNPELVDPQVEIAKKSMKKLIEVIEIKYPTVVCHEIFKDGNLYEEISKVTAAFNYDAVIMGTKGSSGLESVFLGSNTYDVILNSKTPVLAVPKEITVFKKERIGLLCNFKPAEFEALEQAINLLGNNFELVLIHVNKNDETIAVIDERFQAWIEQIIAKTGITNISYTVKSQVLYNRTAENLSHAIDNVIIDEQIDILLVTKSRKSIFRKLVEENIVRKLAYESTIPKFFAKVHATS</sequence>
<dbReference type="CDD" id="cd00293">
    <property type="entry name" value="USP-like"/>
    <property type="match status" value="1"/>
</dbReference>
<keyword evidence="4" id="KW-1185">Reference proteome</keyword>
<dbReference type="OrthoDB" id="9788959at2"/>
<comment type="similarity">
    <text evidence="1">Belongs to the universal stress protein A family.</text>
</comment>
<dbReference type="InterPro" id="IPR006015">
    <property type="entry name" value="Universal_stress_UspA"/>
</dbReference>
<dbReference type="PANTHER" id="PTHR46268:SF6">
    <property type="entry name" value="UNIVERSAL STRESS PROTEIN UP12"/>
    <property type="match status" value="1"/>
</dbReference>
<accession>A0A1X7IZJ9</accession>
<evidence type="ECO:0000256" key="1">
    <source>
        <dbReference type="ARBA" id="ARBA00008791"/>
    </source>
</evidence>
<dbReference type="STRING" id="561061.SAMN05660862_1233"/>
<proteinExistence type="inferred from homology"/>
<organism evidence="3 4">
    <name type="scientific">Sphingobacterium psychroaquaticum</name>
    <dbReference type="NCBI Taxonomy" id="561061"/>
    <lineage>
        <taxon>Bacteria</taxon>
        <taxon>Pseudomonadati</taxon>
        <taxon>Bacteroidota</taxon>
        <taxon>Sphingobacteriia</taxon>
        <taxon>Sphingobacteriales</taxon>
        <taxon>Sphingobacteriaceae</taxon>
        <taxon>Sphingobacterium</taxon>
    </lineage>
</organism>
<feature type="domain" description="UspA" evidence="2">
    <location>
        <begin position="1"/>
        <end position="143"/>
    </location>
</feature>
<dbReference type="Proteomes" id="UP000192980">
    <property type="component" value="Unassembled WGS sequence"/>
</dbReference>
<dbReference type="RefSeq" id="WP_085472100.1">
    <property type="nucleotide sequence ID" value="NZ_FXAU01000002.1"/>
</dbReference>
<evidence type="ECO:0000313" key="4">
    <source>
        <dbReference type="Proteomes" id="UP000192980"/>
    </source>
</evidence>
<evidence type="ECO:0000259" key="2">
    <source>
        <dbReference type="Pfam" id="PF00582"/>
    </source>
</evidence>
<dbReference type="EMBL" id="FXAU01000002">
    <property type="protein sequence ID" value="SMG20342.1"/>
    <property type="molecule type" value="Genomic_DNA"/>
</dbReference>
<gene>
    <name evidence="3" type="ORF">SAMN05660862_1233</name>
</gene>
<dbReference type="InterPro" id="IPR006016">
    <property type="entry name" value="UspA"/>
</dbReference>
<dbReference type="Gene3D" id="3.40.50.12370">
    <property type="match status" value="1"/>
</dbReference>
<evidence type="ECO:0000313" key="3">
    <source>
        <dbReference type="EMBL" id="SMG20342.1"/>
    </source>
</evidence>
<dbReference type="PRINTS" id="PR01438">
    <property type="entry name" value="UNVRSLSTRESS"/>
</dbReference>